<organism evidence="2 3">
    <name type="scientific">Pseudozyma flocculosa</name>
    <dbReference type="NCBI Taxonomy" id="84751"/>
    <lineage>
        <taxon>Eukaryota</taxon>
        <taxon>Fungi</taxon>
        <taxon>Dikarya</taxon>
        <taxon>Basidiomycota</taxon>
        <taxon>Ustilaginomycotina</taxon>
        <taxon>Ustilaginomycetes</taxon>
        <taxon>Ustilaginales</taxon>
        <taxon>Ustilaginaceae</taxon>
        <taxon>Pseudozyma</taxon>
    </lineage>
</organism>
<keyword evidence="1" id="KW-0732">Signal</keyword>
<proteinExistence type="predicted"/>
<evidence type="ECO:0000256" key="1">
    <source>
        <dbReference type="SAM" id="SignalP"/>
    </source>
</evidence>
<dbReference type="AlphaFoldDB" id="A0A5C3ESD4"/>
<feature type="chain" id="PRO_5022669447" evidence="1">
    <location>
        <begin position="18"/>
        <end position="222"/>
    </location>
</feature>
<feature type="signal peptide" evidence="1">
    <location>
        <begin position="1"/>
        <end position="17"/>
    </location>
</feature>
<sequence length="222" mass="24649">MRLRLLVLSMGIASASATLAAAQTSSYYFSLASAGLVMGQLEHRIAMANEAADNLQVFSNDAAFQGITIWELTGDASLAGKPLGTVLEVVIIMWLRLKLQERASRQAEAEALLQFIARGGFHDRTGMPLSDDQATRLGYIARLATERQRTSLKNAQAMLQRHNRWINDNLAPHDAARLIEELGEYNWPQFAVHDEAMKQVVTTINRKLPRSIVRVVPERPGQ</sequence>
<keyword evidence="3" id="KW-1185">Reference proteome</keyword>
<protein>
    <submittedName>
        <fullName evidence="2">Uncharacterized protein</fullName>
    </submittedName>
</protein>
<name>A0A5C3ESD4_9BASI</name>
<dbReference type="EMBL" id="OOIP01000001">
    <property type="protein sequence ID" value="SPO35224.1"/>
    <property type="molecule type" value="Genomic_DNA"/>
</dbReference>
<evidence type="ECO:0000313" key="3">
    <source>
        <dbReference type="Proteomes" id="UP000323386"/>
    </source>
</evidence>
<reference evidence="2 3" key="1">
    <citation type="submission" date="2018-03" db="EMBL/GenBank/DDBJ databases">
        <authorList>
            <person name="Guldener U."/>
        </authorList>
    </citation>
    <scope>NUCLEOTIDE SEQUENCE [LARGE SCALE GENOMIC DNA]</scope>
    <source>
        <strain evidence="2 3">DAOM196992</strain>
    </source>
</reference>
<accession>A0A5C3ESD4</accession>
<gene>
    <name evidence="2" type="ORF">PSFLO_00695</name>
</gene>
<dbReference type="Proteomes" id="UP000323386">
    <property type="component" value="Unassembled WGS sequence"/>
</dbReference>
<evidence type="ECO:0000313" key="2">
    <source>
        <dbReference type="EMBL" id="SPO35224.1"/>
    </source>
</evidence>